<keyword evidence="3" id="KW-1185">Reference proteome</keyword>
<dbReference type="eggNOG" id="COG0607">
    <property type="taxonomic scope" value="Bacteria"/>
</dbReference>
<protein>
    <recommendedName>
        <fullName evidence="1">Rhodanese domain-containing protein</fullName>
    </recommendedName>
</protein>
<dbReference type="Proteomes" id="UP000053405">
    <property type="component" value="Unassembled WGS sequence"/>
</dbReference>
<reference evidence="2 3" key="1">
    <citation type="submission" date="2012-12" db="EMBL/GenBank/DDBJ databases">
        <title>Whole genome shotgun sequence of Gordonia hirsuta NBRC 16056.</title>
        <authorList>
            <person name="Isaki-Nakamura S."/>
            <person name="Hosoyama A."/>
            <person name="Tsuchikane K."/>
            <person name="Katsumata H."/>
            <person name="Baba S."/>
            <person name="Yamazaki S."/>
            <person name="Fujita N."/>
        </authorList>
    </citation>
    <scope>NUCLEOTIDE SEQUENCE [LARGE SCALE GENOMIC DNA]</scope>
    <source>
        <strain evidence="2 3">NBRC 16056</strain>
    </source>
</reference>
<proteinExistence type="predicted"/>
<feature type="domain" description="Rhodanese" evidence="1">
    <location>
        <begin position="48"/>
        <end position="145"/>
    </location>
</feature>
<dbReference type="STRING" id="1121927.GOHSU_27_00690"/>
<name>L7LD12_9ACTN</name>
<organism evidence="2 3">
    <name type="scientific">Gordonia hirsuta DSM 44140 = NBRC 16056</name>
    <dbReference type="NCBI Taxonomy" id="1121927"/>
    <lineage>
        <taxon>Bacteria</taxon>
        <taxon>Bacillati</taxon>
        <taxon>Actinomycetota</taxon>
        <taxon>Actinomycetes</taxon>
        <taxon>Mycobacteriales</taxon>
        <taxon>Gordoniaceae</taxon>
        <taxon>Gordonia</taxon>
    </lineage>
</organism>
<dbReference type="PROSITE" id="PS50206">
    <property type="entry name" value="RHODANESE_3"/>
    <property type="match status" value="1"/>
</dbReference>
<dbReference type="EMBL" id="BANT01000027">
    <property type="protein sequence ID" value="GAC57933.1"/>
    <property type="molecule type" value="Genomic_DNA"/>
</dbReference>
<evidence type="ECO:0000313" key="3">
    <source>
        <dbReference type="Proteomes" id="UP000053405"/>
    </source>
</evidence>
<dbReference type="SUPFAM" id="SSF52821">
    <property type="entry name" value="Rhodanese/Cell cycle control phosphatase"/>
    <property type="match status" value="1"/>
</dbReference>
<dbReference type="RefSeq" id="WP_005941044.1">
    <property type="nucleotide sequence ID" value="NZ_ATVK01000014.1"/>
</dbReference>
<accession>L7LD12</accession>
<sequence>MTLTLEFPSRTLPAAAPAPAILPATPVVSVPSAGAPLSVQPGGFTAAVAAGAVVVDLRDRASRHAHGALLGALALPLDEALTALTPHGPAALRSASTTARWLIVTEDGYDAEWVAWHLQARGVRGTRFLLGGHRALRAARIAPAETSDAHTFFL</sequence>
<dbReference type="InterPro" id="IPR036873">
    <property type="entry name" value="Rhodanese-like_dom_sf"/>
</dbReference>
<dbReference type="InterPro" id="IPR001763">
    <property type="entry name" value="Rhodanese-like_dom"/>
</dbReference>
<comment type="caution">
    <text evidence="2">The sequence shown here is derived from an EMBL/GenBank/DDBJ whole genome shotgun (WGS) entry which is preliminary data.</text>
</comment>
<evidence type="ECO:0000313" key="2">
    <source>
        <dbReference type="EMBL" id="GAC57933.1"/>
    </source>
</evidence>
<gene>
    <name evidence="2" type="ORF">GOHSU_27_00690</name>
</gene>
<dbReference type="AlphaFoldDB" id="L7LD12"/>
<dbReference type="Gene3D" id="3.40.250.10">
    <property type="entry name" value="Rhodanese-like domain"/>
    <property type="match status" value="1"/>
</dbReference>
<evidence type="ECO:0000259" key="1">
    <source>
        <dbReference type="PROSITE" id="PS50206"/>
    </source>
</evidence>